<reference evidence="4 5" key="1">
    <citation type="submission" date="2024-01" db="EMBL/GenBank/DDBJ databases">
        <title>A telomere-to-telomere, gap-free genome of sweet tea (Lithocarpus litseifolius).</title>
        <authorList>
            <person name="Zhou J."/>
        </authorList>
    </citation>
    <scope>NUCLEOTIDE SEQUENCE [LARGE SCALE GENOMIC DNA]</scope>
    <source>
        <strain evidence="4">Zhou-2022a</strain>
        <tissue evidence="4">Leaf</tissue>
    </source>
</reference>
<keyword evidence="1" id="KW-0862">Zinc</keyword>
<keyword evidence="5" id="KW-1185">Reference proteome</keyword>
<dbReference type="PANTHER" id="PTHR31286:SF167">
    <property type="entry name" value="OS09G0268800 PROTEIN"/>
    <property type="match status" value="1"/>
</dbReference>
<comment type="caution">
    <text evidence="4">The sequence shown here is derived from an EMBL/GenBank/DDBJ whole genome shotgun (WGS) entry which is preliminary data.</text>
</comment>
<dbReference type="InterPro" id="IPR025836">
    <property type="entry name" value="Zn_knuckle_CX2CX4HX4C"/>
</dbReference>
<evidence type="ECO:0000256" key="2">
    <source>
        <dbReference type="SAM" id="MobiDB-lite"/>
    </source>
</evidence>
<protein>
    <recommendedName>
        <fullName evidence="3">CCHC-type domain-containing protein</fullName>
    </recommendedName>
</protein>
<dbReference type="Pfam" id="PF14111">
    <property type="entry name" value="DUF4283"/>
    <property type="match status" value="1"/>
</dbReference>
<name>A0AAW2CJ66_9ROSI</name>
<dbReference type="Proteomes" id="UP001459277">
    <property type="component" value="Unassembled WGS sequence"/>
</dbReference>
<evidence type="ECO:0000313" key="4">
    <source>
        <dbReference type="EMBL" id="KAK9998270.1"/>
    </source>
</evidence>
<feature type="region of interest" description="Disordered" evidence="2">
    <location>
        <begin position="249"/>
        <end position="296"/>
    </location>
</feature>
<feature type="domain" description="CCHC-type" evidence="3">
    <location>
        <begin position="208"/>
        <end position="223"/>
    </location>
</feature>
<dbReference type="PANTHER" id="PTHR31286">
    <property type="entry name" value="GLYCINE-RICH CELL WALL STRUCTURAL PROTEIN 1.8-LIKE"/>
    <property type="match status" value="1"/>
</dbReference>
<gene>
    <name evidence="4" type="ORF">SO802_017873</name>
</gene>
<proteinExistence type="predicted"/>
<keyword evidence="1" id="KW-0479">Metal-binding</keyword>
<dbReference type="GO" id="GO:0004523">
    <property type="term" value="F:RNA-DNA hybrid ribonuclease activity"/>
    <property type="evidence" value="ECO:0007669"/>
    <property type="project" value="InterPro"/>
</dbReference>
<dbReference type="InterPro" id="IPR040256">
    <property type="entry name" value="At4g02000-like"/>
</dbReference>
<dbReference type="InterPro" id="IPR036875">
    <property type="entry name" value="Znf_CCHC_sf"/>
</dbReference>
<organism evidence="4 5">
    <name type="scientific">Lithocarpus litseifolius</name>
    <dbReference type="NCBI Taxonomy" id="425828"/>
    <lineage>
        <taxon>Eukaryota</taxon>
        <taxon>Viridiplantae</taxon>
        <taxon>Streptophyta</taxon>
        <taxon>Embryophyta</taxon>
        <taxon>Tracheophyta</taxon>
        <taxon>Spermatophyta</taxon>
        <taxon>Magnoliopsida</taxon>
        <taxon>eudicotyledons</taxon>
        <taxon>Gunneridae</taxon>
        <taxon>Pentapetalae</taxon>
        <taxon>rosids</taxon>
        <taxon>fabids</taxon>
        <taxon>Fagales</taxon>
        <taxon>Fagaceae</taxon>
        <taxon>Lithocarpus</taxon>
    </lineage>
</organism>
<keyword evidence="1" id="KW-0863">Zinc-finger</keyword>
<dbReference type="GO" id="GO:0003676">
    <property type="term" value="F:nucleic acid binding"/>
    <property type="evidence" value="ECO:0007669"/>
    <property type="project" value="InterPro"/>
</dbReference>
<accession>A0AAW2CJ66</accession>
<feature type="compositionally biased region" description="Acidic residues" evidence="2">
    <location>
        <begin position="264"/>
        <end position="275"/>
    </location>
</feature>
<dbReference type="InterPro" id="IPR002156">
    <property type="entry name" value="RNaseH_domain"/>
</dbReference>
<dbReference type="GO" id="GO:0008270">
    <property type="term" value="F:zinc ion binding"/>
    <property type="evidence" value="ECO:0007669"/>
    <property type="project" value="UniProtKB-KW"/>
</dbReference>
<dbReference type="Pfam" id="PF13456">
    <property type="entry name" value="RVT_3"/>
    <property type="match status" value="1"/>
</dbReference>
<dbReference type="EMBL" id="JAZDWU010000006">
    <property type="protein sequence ID" value="KAK9998270.1"/>
    <property type="molecule type" value="Genomic_DNA"/>
</dbReference>
<sequence>MDVSLEELWKKFTLSEEEKGVLSVNAQDVARSKEQAQFSLLFKLQTNREFNKEAFKSTIQQLWRGSQRVSIKEVGNNLFLAIFDTDEHMNDILDRSPWSFDKRLVMLKRFTNDVSSENVTFQRSPFWIRVFNIPIKIMNATVGNYIANEIGVPLLVDAPKSGLAWGPFLRIRVDVDITKPLMRGKMIQIEGMEKGWVHFKYERLPIYCYRCGILGHQERECQKTKKGCFTVEEEDFQFGPWLRVMGSKPNRGRSSFSKTKPGGAEDDFDLESDEERGDRHPSPISHQQQISPPISKPSGEIAVAISLDNSADISGCQVESNFAELVDLLNSDRICSLEVAWILEDIAIIKDSFNFISFSSIPLRCNRAALALANAAKEKEEAIISMELAVSDGLGSAEESLAKTELILWLGLEA</sequence>
<dbReference type="Pfam" id="PF14392">
    <property type="entry name" value="zf-CCHC_4"/>
    <property type="match status" value="1"/>
</dbReference>
<dbReference type="AlphaFoldDB" id="A0AAW2CJ66"/>
<evidence type="ECO:0000313" key="5">
    <source>
        <dbReference type="Proteomes" id="UP001459277"/>
    </source>
</evidence>
<dbReference type="PROSITE" id="PS50158">
    <property type="entry name" value="ZF_CCHC"/>
    <property type="match status" value="1"/>
</dbReference>
<evidence type="ECO:0000256" key="1">
    <source>
        <dbReference type="PROSITE-ProRule" id="PRU00047"/>
    </source>
</evidence>
<dbReference type="InterPro" id="IPR025558">
    <property type="entry name" value="DUF4283"/>
</dbReference>
<dbReference type="InterPro" id="IPR001878">
    <property type="entry name" value="Znf_CCHC"/>
</dbReference>
<dbReference type="SUPFAM" id="SSF57756">
    <property type="entry name" value="Retrovirus zinc finger-like domains"/>
    <property type="match status" value="1"/>
</dbReference>
<evidence type="ECO:0000259" key="3">
    <source>
        <dbReference type="PROSITE" id="PS50158"/>
    </source>
</evidence>